<comment type="caution">
    <text evidence="1">The sequence shown here is derived from an EMBL/GenBank/DDBJ whole genome shotgun (WGS) entry which is preliminary data.</text>
</comment>
<gene>
    <name evidence="1" type="ORF">RRU01S_13_00060</name>
</gene>
<proteinExistence type="predicted"/>
<reference evidence="1 2" key="1">
    <citation type="submission" date="2014-08" db="EMBL/GenBank/DDBJ databases">
        <title>Whole genome shotgun sequence of Rhizobium rubi NBRC 13261.</title>
        <authorList>
            <person name="Katano-Makiyama Y."/>
            <person name="Hosoyama A."/>
            <person name="Hashimoto M."/>
            <person name="Hosoyama Y."/>
            <person name="Noguchi M."/>
            <person name="Tsuchikane K."/>
            <person name="Uohara A."/>
            <person name="Ohji S."/>
            <person name="Ichikawa N."/>
            <person name="Kimura A."/>
            <person name="Yamazoe A."/>
            <person name="Fujita N."/>
        </authorList>
    </citation>
    <scope>NUCLEOTIDE SEQUENCE [LARGE SCALE GENOMIC DNA]</scope>
    <source>
        <strain evidence="1 2">NBRC 13261</strain>
    </source>
</reference>
<dbReference type="EMBL" id="BBJU01000013">
    <property type="protein sequence ID" value="GAK70668.1"/>
    <property type="molecule type" value="Genomic_DNA"/>
</dbReference>
<name>A0A081CVH2_9HYPH</name>
<protein>
    <submittedName>
        <fullName evidence="1">Uncharacterized protein</fullName>
    </submittedName>
</protein>
<dbReference type="AlphaFoldDB" id="A0A081CVH2"/>
<sequence>MHADELKSVYELSQMPATELFREQLDTPMARIARGLEPTASQHRLADIIQGTLRSPSMLRLSEEMERLQAGMRPLRGLQETMSAVSLIGTRAGSLAGLSVNGFGITPSVGTSLGAWEPLKIDSALGETISGVRRAMDDALAPYRRVGDSLRQMEEQQRDLRNTLLGALCGPVGEITRTAQWMGGISGDITGYGPRLGDSMRNAVEGMRSSMRGLEAPLTAHLARMSSVLGLGQAFSAEFESTRVKMSFLAGISEVSTPQSFLRGEAYQQLFGEWRVHPRLPRSFWYDVNERTRFYKDSDVDDGLIHASPGMALEIMIESGLATGMRSDDGAVAVVAVGDVSMTVRSRSPRHDAFTAVSVFEQELRTFVSRKMEERFGTYWFRDRASNLVGKAKAARKAALERGEEFLPLIEFTDLGELATLMQSKANWDDVFGDIFIHRDAFSLDMQRLIAVRRPAMHARPVDGVLLVEMLCVIRRLSVRIANDGAWKADSELDR</sequence>
<evidence type="ECO:0000313" key="1">
    <source>
        <dbReference type="EMBL" id="GAK70668.1"/>
    </source>
</evidence>
<accession>A0A081CVH2</accession>
<dbReference type="Proteomes" id="UP000028701">
    <property type="component" value="Unassembled WGS sequence"/>
</dbReference>
<evidence type="ECO:0000313" key="2">
    <source>
        <dbReference type="Proteomes" id="UP000028701"/>
    </source>
</evidence>
<organism evidence="1 2">
    <name type="scientific">Agrobacterium rubi TR3 = NBRC 13261</name>
    <dbReference type="NCBI Taxonomy" id="1368415"/>
    <lineage>
        <taxon>Bacteria</taxon>
        <taxon>Pseudomonadati</taxon>
        <taxon>Pseudomonadota</taxon>
        <taxon>Alphaproteobacteria</taxon>
        <taxon>Hyphomicrobiales</taxon>
        <taxon>Rhizobiaceae</taxon>
        <taxon>Rhizobium/Agrobacterium group</taxon>
        <taxon>Agrobacterium</taxon>
    </lineage>
</organism>
<dbReference type="eggNOG" id="ENOG5030ZUT">
    <property type="taxonomic scope" value="Bacteria"/>
</dbReference>